<accession>A0A916Z3A6</accession>
<dbReference type="EMBL" id="BMHP01000002">
    <property type="protein sequence ID" value="GGD73711.1"/>
    <property type="molecule type" value="Genomic_DNA"/>
</dbReference>
<sequence length="81" mass="8980">MMNLVGELVIAQTRLQPLEKAYYQRAGADGSVSEFDGLSDHLNLTITKLQENAMKVRMLPIAALLAGLMGFRAPRYWEAGK</sequence>
<reference evidence="6" key="1">
    <citation type="journal article" date="2014" name="Int. J. Syst. Evol. Microbiol.">
        <title>Complete genome sequence of Corynebacterium casei LMG S-19264T (=DSM 44701T), isolated from a smear-ripened cheese.</title>
        <authorList>
            <consortium name="US DOE Joint Genome Institute (JGI-PGF)"/>
            <person name="Walter F."/>
            <person name="Albersmeier A."/>
            <person name="Kalinowski J."/>
            <person name="Ruckert C."/>
        </authorList>
    </citation>
    <scope>NUCLEOTIDE SEQUENCE</scope>
    <source>
        <strain evidence="6">CGMCC 1.15178</strain>
    </source>
</reference>
<evidence type="ECO:0000256" key="4">
    <source>
        <dbReference type="ARBA" id="ARBA00023012"/>
    </source>
</evidence>
<evidence type="ECO:0000259" key="5">
    <source>
        <dbReference type="SMART" id="SM01231"/>
    </source>
</evidence>
<keyword evidence="3" id="KW-0808">Transferase</keyword>
<dbReference type="Proteomes" id="UP000612456">
    <property type="component" value="Unassembled WGS sequence"/>
</dbReference>
<dbReference type="SUPFAM" id="SSF47384">
    <property type="entry name" value="Homodimeric domain of signal transducing histidine kinase"/>
    <property type="match status" value="1"/>
</dbReference>
<evidence type="ECO:0000256" key="2">
    <source>
        <dbReference type="ARBA" id="ARBA00012438"/>
    </source>
</evidence>
<dbReference type="Gene3D" id="1.10.287.560">
    <property type="entry name" value="Histidine kinase CheA-like, homodimeric domain"/>
    <property type="match status" value="1"/>
</dbReference>
<organism evidence="6 7">
    <name type="scientific">Paenibacillus nasutitermitis</name>
    <dbReference type="NCBI Taxonomy" id="1652958"/>
    <lineage>
        <taxon>Bacteria</taxon>
        <taxon>Bacillati</taxon>
        <taxon>Bacillota</taxon>
        <taxon>Bacilli</taxon>
        <taxon>Bacillales</taxon>
        <taxon>Paenibacillaceae</taxon>
        <taxon>Paenibacillus</taxon>
    </lineage>
</organism>
<name>A0A916Z3A6_9BACL</name>
<dbReference type="InterPro" id="IPR037006">
    <property type="entry name" value="CheA-like_homodim_sf"/>
</dbReference>
<keyword evidence="3" id="KW-0418">Kinase</keyword>
<comment type="caution">
    <text evidence="6">The sequence shown here is derived from an EMBL/GenBank/DDBJ whole genome shotgun (WGS) entry which is preliminary data.</text>
</comment>
<evidence type="ECO:0000256" key="3">
    <source>
        <dbReference type="ARBA" id="ARBA00022777"/>
    </source>
</evidence>
<proteinExistence type="predicted"/>
<dbReference type="GO" id="GO:0000155">
    <property type="term" value="F:phosphorelay sensor kinase activity"/>
    <property type="evidence" value="ECO:0007669"/>
    <property type="project" value="InterPro"/>
</dbReference>
<keyword evidence="7" id="KW-1185">Reference proteome</keyword>
<evidence type="ECO:0000256" key="1">
    <source>
        <dbReference type="ARBA" id="ARBA00000085"/>
    </source>
</evidence>
<evidence type="ECO:0000313" key="6">
    <source>
        <dbReference type="EMBL" id="GGD73711.1"/>
    </source>
</evidence>
<keyword evidence="4" id="KW-0902">Two-component regulatory system</keyword>
<dbReference type="AlphaFoldDB" id="A0A916Z3A6"/>
<reference evidence="6" key="2">
    <citation type="submission" date="2020-09" db="EMBL/GenBank/DDBJ databases">
        <authorList>
            <person name="Sun Q."/>
            <person name="Zhou Y."/>
        </authorList>
    </citation>
    <scope>NUCLEOTIDE SEQUENCE</scope>
    <source>
        <strain evidence="6">CGMCC 1.15178</strain>
    </source>
</reference>
<dbReference type="GO" id="GO:0006935">
    <property type="term" value="P:chemotaxis"/>
    <property type="evidence" value="ECO:0007669"/>
    <property type="project" value="InterPro"/>
</dbReference>
<dbReference type="RefSeq" id="WP_188993135.1">
    <property type="nucleotide sequence ID" value="NZ_BMHP01000002.1"/>
</dbReference>
<dbReference type="InterPro" id="IPR004105">
    <property type="entry name" value="CheA-like_dim"/>
</dbReference>
<protein>
    <recommendedName>
        <fullName evidence="2">histidine kinase</fullName>
        <ecNumber evidence="2">2.7.13.3</ecNumber>
    </recommendedName>
</protein>
<dbReference type="SMART" id="SM01231">
    <property type="entry name" value="H-kinase_dim"/>
    <property type="match status" value="1"/>
</dbReference>
<dbReference type="Pfam" id="PF02895">
    <property type="entry name" value="H-kinase_dim"/>
    <property type="match status" value="1"/>
</dbReference>
<evidence type="ECO:0000313" key="7">
    <source>
        <dbReference type="Proteomes" id="UP000612456"/>
    </source>
</evidence>
<comment type="catalytic activity">
    <reaction evidence="1">
        <text>ATP + protein L-histidine = ADP + protein N-phospho-L-histidine.</text>
        <dbReference type="EC" id="2.7.13.3"/>
    </reaction>
</comment>
<dbReference type="InterPro" id="IPR036097">
    <property type="entry name" value="HisK_dim/P_sf"/>
</dbReference>
<dbReference type="EC" id="2.7.13.3" evidence="2"/>
<feature type="domain" description="Histidine kinase CheA-like homodimeric" evidence="5">
    <location>
        <begin position="1"/>
        <end position="56"/>
    </location>
</feature>
<gene>
    <name evidence="6" type="ORF">GCM10010911_34460</name>
</gene>
<dbReference type="GO" id="GO:0005737">
    <property type="term" value="C:cytoplasm"/>
    <property type="evidence" value="ECO:0007669"/>
    <property type="project" value="InterPro"/>
</dbReference>